<dbReference type="Proteomes" id="UP000004030">
    <property type="component" value="Unassembled WGS sequence"/>
</dbReference>
<dbReference type="InterPro" id="IPR039424">
    <property type="entry name" value="SBP_5"/>
</dbReference>
<dbReference type="GO" id="GO:0015833">
    <property type="term" value="P:peptide transport"/>
    <property type="evidence" value="ECO:0007669"/>
    <property type="project" value="TreeGrafter"/>
</dbReference>
<sequence>MRYKSALILLGFSIALQSCSPAQTRHSQRMNKIVVGSNTAPQSLDPIMTSDVQNELTVASAYDKLVDFDEKGNLRPALATAWRIGEDGRSVTLTLRRNVTFHSGNAFTAKDVIYTLDRIKTLGMGTAAFVSEYMQATSSSPLDVTIQLARPNVTFISALSKIYILDSALVQQHAGSDHGQSWLASHEAGSGVYRLSMYIPGQRSTFTRYDKSWRNDPARPDKLSFLYLPNSSTISQELQAGTVDVGITLAIPDVLQLEQIPDFRVARLPTPLQTYAFLNMRNGLTSDRRIRRAIALAYDYEGHVETILDGYGSVASGIAAPSVKCRIELPSPGRDLAAARRLVKAAGAQGKALSMAYNPAFAEHRRAALALQSGLQQIGLKLSLQPVTFPQYMAMLGNPDSLPEISILWDFPNYPEIGPMLSRIFDSAHIGMTNYSIYSNPKVDSLLRAGLNASDAHKACSDFKSAQALIAKDQPLINIADSQIAVVTGAQVGGPEFRPTFQLIDPTTLTITANTRTQVARK</sequence>
<dbReference type="PANTHER" id="PTHR30290">
    <property type="entry name" value="PERIPLASMIC BINDING COMPONENT OF ABC TRANSPORTER"/>
    <property type="match status" value="1"/>
</dbReference>
<evidence type="ECO:0000313" key="8">
    <source>
        <dbReference type="Proteomes" id="UP000004030"/>
    </source>
</evidence>
<accession>G6EA81</accession>
<dbReference type="eggNOG" id="COG0747">
    <property type="taxonomic scope" value="Bacteria"/>
</dbReference>
<dbReference type="PIRSF" id="PIRSF002741">
    <property type="entry name" value="MppA"/>
    <property type="match status" value="1"/>
</dbReference>
<dbReference type="Pfam" id="PF00496">
    <property type="entry name" value="SBP_bac_5"/>
    <property type="match status" value="1"/>
</dbReference>
<name>G6EA81_9SPHN</name>
<keyword evidence="4 5" id="KW-0732">Signal</keyword>
<dbReference type="GO" id="GO:0043190">
    <property type="term" value="C:ATP-binding cassette (ABC) transporter complex"/>
    <property type="evidence" value="ECO:0007669"/>
    <property type="project" value="InterPro"/>
</dbReference>
<evidence type="ECO:0000256" key="2">
    <source>
        <dbReference type="ARBA" id="ARBA00005695"/>
    </source>
</evidence>
<evidence type="ECO:0000256" key="3">
    <source>
        <dbReference type="ARBA" id="ARBA00022448"/>
    </source>
</evidence>
<dbReference type="SUPFAM" id="SSF53850">
    <property type="entry name" value="Periplasmic binding protein-like II"/>
    <property type="match status" value="1"/>
</dbReference>
<evidence type="ECO:0000256" key="5">
    <source>
        <dbReference type="SAM" id="SignalP"/>
    </source>
</evidence>
<dbReference type="EMBL" id="AGFM01000015">
    <property type="protein sequence ID" value="EHJ61796.1"/>
    <property type="molecule type" value="Genomic_DNA"/>
</dbReference>
<proteinExistence type="inferred from homology"/>
<dbReference type="InterPro" id="IPR000914">
    <property type="entry name" value="SBP_5_dom"/>
</dbReference>
<evidence type="ECO:0000256" key="4">
    <source>
        <dbReference type="ARBA" id="ARBA00022729"/>
    </source>
</evidence>
<feature type="signal peptide" evidence="5">
    <location>
        <begin position="1"/>
        <end position="22"/>
    </location>
</feature>
<organism evidence="7 8">
    <name type="scientific">Novosphingobium pentaromativorans US6-1</name>
    <dbReference type="NCBI Taxonomy" id="1088721"/>
    <lineage>
        <taxon>Bacteria</taxon>
        <taxon>Pseudomonadati</taxon>
        <taxon>Pseudomonadota</taxon>
        <taxon>Alphaproteobacteria</taxon>
        <taxon>Sphingomonadales</taxon>
        <taxon>Sphingomonadaceae</taxon>
        <taxon>Novosphingobium</taxon>
    </lineage>
</organism>
<dbReference type="GO" id="GO:1904680">
    <property type="term" value="F:peptide transmembrane transporter activity"/>
    <property type="evidence" value="ECO:0007669"/>
    <property type="project" value="TreeGrafter"/>
</dbReference>
<dbReference type="InterPro" id="IPR030678">
    <property type="entry name" value="Peptide/Ni-bd"/>
</dbReference>
<dbReference type="Gene3D" id="3.10.105.10">
    <property type="entry name" value="Dipeptide-binding Protein, Domain 3"/>
    <property type="match status" value="1"/>
</dbReference>
<reference evidence="7 8" key="1">
    <citation type="journal article" date="2012" name="J. Bacteriol.">
        <title>Genome sequence of benzo(a)pyrene-degrading bacterium Novosphingobium pentaromativorans US6-1.</title>
        <authorList>
            <person name="Luo Y.R."/>
            <person name="Kang S.G."/>
            <person name="Kim S.J."/>
            <person name="Kim M.R."/>
            <person name="Li N."/>
            <person name="Lee J.H."/>
            <person name="Kwon K.K."/>
        </authorList>
    </citation>
    <scope>NUCLEOTIDE SEQUENCE [LARGE SCALE GENOMIC DNA]</scope>
    <source>
        <strain evidence="7 8">US6-1</strain>
    </source>
</reference>
<dbReference type="Gene3D" id="3.40.190.10">
    <property type="entry name" value="Periplasmic binding protein-like II"/>
    <property type="match status" value="1"/>
</dbReference>
<keyword evidence="3" id="KW-0813">Transport</keyword>
<dbReference type="PANTHER" id="PTHR30290:SF10">
    <property type="entry name" value="PERIPLASMIC OLIGOPEPTIDE-BINDING PROTEIN-RELATED"/>
    <property type="match status" value="1"/>
</dbReference>
<dbReference type="STRING" id="1088721.JI59_13845"/>
<feature type="chain" id="PRO_5003488192" description="Solute-binding protein family 5 domain-containing protein" evidence="5">
    <location>
        <begin position="23"/>
        <end position="522"/>
    </location>
</feature>
<protein>
    <recommendedName>
        <fullName evidence="6">Solute-binding protein family 5 domain-containing protein</fullName>
    </recommendedName>
</protein>
<keyword evidence="8" id="KW-1185">Reference proteome</keyword>
<dbReference type="GO" id="GO:0030288">
    <property type="term" value="C:outer membrane-bounded periplasmic space"/>
    <property type="evidence" value="ECO:0007669"/>
    <property type="project" value="UniProtKB-ARBA"/>
</dbReference>
<evidence type="ECO:0000256" key="1">
    <source>
        <dbReference type="ARBA" id="ARBA00004418"/>
    </source>
</evidence>
<evidence type="ECO:0000259" key="6">
    <source>
        <dbReference type="Pfam" id="PF00496"/>
    </source>
</evidence>
<comment type="subcellular location">
    <subcellularLocation>
        <location evidence="1">Periplasm</location>
    </subcellularLocation>
</comment>
<gene>
    <name evidence="7" type="ORF">NSU_1252</name>
</gene>
<dbReference type="Gene3D" id="3.90.76.10">
    <property type="entry name" value="Dipeptide-binding Protein, Domain 1"/>
    <property type="match status" value="1"/>
</dbReference>
<feature type="domain" description="Solute-binding protein family 5" evidence="6">
    <location>
        <begin position="74"/>
        <end position="392"/>
    </location>
</feature>
<comment type="caution">
    <text evidence="7">The sequence shown here is derived from an EMBL/GenBank/DDBJ whole genome shotgun (WGS) entry which is preliminary data.</text>
</comment>
<dbReference type="OrthoDB" id="8144963at2"/>
<dbReference type="PATRIC" id="fig|1088721.3.peg.1236"/>
<comment type="similarity">
    <text evidence="2">Belongs to the bacterial solute-binding protein 5 family.</text>
</comment>
<dbReference type="AlphaFoldDB" id="G6EA81"/>
<dbReference type="PROSITE" id="PS51257">
    <property type="entry name" value="PROKAR_LIPOPROTEIN"/>
    <property type="match status" value="1"/>
</dbReference>
<dbReference type="CDD" id="cd00995">
    <property type="entry name" value="PBP2_NikA_DppA_OppA_like"/>
    <property type="match status" value="1"/>
</dbReference>
<evidence type="ECO:0000313" key="7">
    <source>
        <dbReference type="EMBL" id="EHJ61796.1"/>
    </source>
</evidence>